<dbReference type="Proteomes" id="UP000294325">
    <property type="component" value="Chromosome"/>
</dbReference>
<proteinExistence type="predicted"/>
<organism evidence="2 3">
    <name type="scientific">Nitrosococcus wardiae</name>
    <dbReference type="NCBI Taxonomy" id="1814290"/>
    <lineage>
        <taxon>Bacteria</taxon>
        <taxon>Pseudomonadati</taxon>
        <taxon>Pseudomonadota</taxon>
        <taxon>Gammaproteobacteria</taxon>
        <taxon>Chromatiales</taxon>
        <taxon>Chromatiaceae</taxon>
        <taxon>Nitrosococcus</taxon>
    </lineage>
</organism>
<dbReference type="RefSeq" id="WP_134356203.1">
    <property type="nucleotide sequence ID" value="NZ_CP038033.1"/>
</dbReference>
<keyword evidence="3" id="KW-1185">Reference proteome</keyword>
<evidence type="ECO:0008006" key="4">
    <source>
        <dbReference type="Google" id="ProtNLM"/>
    </source>
</evidence>
<accession>A0A4P7BV74</accession>
<feature type="transmembrane region" description="Helical" evidence="1">
    <location>
        <begin position="20"/>
        <end position="44"/>
    </location>
</feature>
<gene>
    <name evidence="2" type="ORF">E3U44_00740</name>
</gene>
<dbReference type="OrthoDB" id="5771340at2"/>
<evidence type="ECO:0000313" key="2">
    <source>
        <dbReference type="EMBL" id="QBQ53187.1"/>
    </source>
</evidence>
<dbReference type="InterPro" id="IPR009883">
    <property type="entry name" value="YgfX"/>
</dbReference>
<keyword evidence="1" id="KW-0812">Transmembrane</keyword>
<name>A0A4P7BV74_9GAMM</name>
<evidence type="ECO:0000313" key="3">
    <source>
        <dbReference type="Proteomes" id="UP000294325"/>
    </source>
</evidence>
<keyword evidence="1" id="KW-1133">Transmembrane helix</keyword>
<dbReference type="KEGG" id="nwr:E3U44_00740"/>
<protein>
    <recommendedName>
        <fullName evidence="4">Toxin CptA</fullName>
    </recommendedName>
</protein>
<evidence type="ECO:0000256" key="1">
    <source>
        <dbReference type="SAM" id="Phobius"/>
    </source>
</evidence>
<dbReference type="Pfam" id="PF07254">
    <property type="entry name" value="Cpta_toxin"/>
    <property type="match status" value="1"/>
</dbReference>
<dbReference type="EMBL" id="CP038033">
    <property type="protein sequence ID" value="QBQ53187.1"/>
    <property type="molecule type" value="Genomic_DNA"/>
</dbReference>
<feature type="transmembrane region" description="Helical" evidence="1">
    <location>
        <begin position="50"/>
        <end position="73"/>
    </location>
</feature>
<reference evidence="2 3" key="1">
    <citation type="submission" date="2019-03" db="EMBL/GenBank/DDBJ databases">
        <title>The genome sequence of Nitrosococcus wardiae strain D1FHST reveals the archetypal metabolic capacity of ammonia-oxidizing Gammaproteobacteria.</title>
        <authorList>
            <person name="Wang L."/>
            <person name="Lim C.K."/>
            <person name="Hanson T.E."/>
            <person name="Dang H."/>
            <person name="Klotz M.G."/>
        </authorList>
    </citation>
    <scope>NUCLEOTIDE SEQUENCE [LARGE SCALE GENOMIC DNA]</scope>
    <source>
        <strain evidence="2 3">D1FHS</strain>
    </source>
</reference>
<keyword evidence="1" id="KW-0472">Membrane</keyword>
<dbReference type="AlphaFoldDB" id="A0A4P7BV74"/>
<sequence length="147" mass="16554">MSSLKYATPLYLNRYPSRVLAVYLVAVHGGVLALLPGLALWWGLKALLSIAILVSFYLSLRSQALLLSPRAIVQISWDGHNVWRLRQRNGREQIGKLLSGGLVGPRLVVLNFVLGPWWRRAGIVLLPDSVNPEALRRLRVRLRITRT</sequence>